<name>A0AAE0FTV0_9CHLO</name>
<comment type="caution">
    <text evidence="1">The sequence shown here is derived from an EMBL/GenBank/DDBJ whole genome shotgun (WGS) entry which is preliminary data.</text>
</comment>
<sequence length="83" mass="9139">MSHALALPLVVVSRANVTKHVCSCELIEASSPTCTADCLQVSSADVISGRTGFVIRFQTRPNFLQFHFSNRRNGIGFDVHCHH</sequence>
<dbReference type="Proteomes" id="UP001190700">
    <property type="component" value="Unassembled WGS sequence"/>
</dbReference>
<organism evidence="1 2">
    <name type="scientific">Cymbomonas tetramitiformis</name>
    <dbReference type="NCBI Taxonomy" id="36881"/>
    <lineage>
        <taxon>Eukaryota</taxon>
        <taxon>Viridiplantae</taxon>
        <taxon>Chlorophyta</taxon>
        <taxon>Pyramimonadophyceae</taxon>
        <taxon>Pyramimonadales</taxon>
        <taxon>Pyramimonadaceae</taxon>
        <taxon>Cymbomonas</taxon>
    </lineage>
</organism>
<accession>A0AAE0FTV0</accession>
<evidence type="ECO:0000313" key="1">
    <source>
        <dbReference type="EMBL" id="KAK3265523.1"/>
    </source>
</evidence>
<dbReference type="AlphaFoldDB" id="A0AAE0FTV0"/>
<dbReference type="EMBL" id="LGRX02013858">
    <property type="protein sequence ID" value="KAK3265523.1"/>
    <property type="molecule type" value="Genomic_DNA"/>
</dbReference>
<reference evidence="1 2" key="1">
    <citation type="journal article" date="2015" name="Genome Biol. Evol.">
        <title>Comparative Genomics of a Bacterivorous Green Alga Reveals Evolutionary Causalities and Consequences of Phago-Mixotrophic Mode of Nutrition.</title>
        <authorList>
            <person name="Burns J.A."/>
            <person name="Paasch A."/>
            <person name="Narechania A."/>
            <person name="Kim E."/>
        </authorList>
    </citation>
    <scope>NUCLEOTIDE SEQUENCE [LARGE SCALE GENOMIC DNA]</scope>
    <source>
        <strain evidence="1 2">PLY_AMNH</strain>
    </source>
</reference>
<protein>
    <submittedName>
        <fullName evidence="1">Uncharacterized protein</fullName>
    </submittedName>
</protein>
<keyword evidence="2" id="KW-1185">Reference proteome</keyword>
<evidence type="ECO:0000313" key="2">
    <source>
        <dbReference type="Proteomes" id="UP001190700"/>
    </source>
</evidence>
<gene>
    <name evidence="1" type="ORF">CYMTET_25796</name>
</gene>
<proteinExistence type="predicted"/>